<dbReference type="PANTHER" id="PTHR33841">
    <property type="entry name" value="DNA METHYLTRANSFERASE YEEA-RELATED"/>
    <property type="match status" value="1"/>
</dbReference>
<dbReference type="RefSeq" id="WP_184173246.1">
    <property type="nucleotide sequence ID" value="NZ_JACHGF010000002.1"/>
</dbReference>
<dbReference type="SUPFAM" id="SSF53335">
    <property type="entry name" value="S-adenosyl-L-methionine-dependent methyltransferases"/>
    <property type="match status" value="1"/>
</dbReference>
<dbReference type="EMBL" id="JACHGF010000002">
    <property type="protein sequence ID" value="MBB5283662.1"/>
    <property type="molecule type" value="Genomic_DNA"/>
</dbReference>
<organism evidence="8 9">
    <name type="scientific">Rhabdobacter roseus</name>
    <dbReference type="NCBI Taxonomy" id="1655419"/>
    <lineage>
        <taxon>Bacteria</taxon>
        <taxon>Pseudomonadati</taxon>
        <taxon>Bacteroidota</taxon>
        <taxon>Cytophagia</taxon>
        <taxon>Cytophagales</taxon>
        <taxon>Cytophagaceae</taxon>
        <taxon>Rhabdobacter</taxon>
    </lineage>
</organism>
<dbReference type="GO" id="GO:0003676">
    <property type="term" value="F:nucleic acid binding"/>
    <property type="evidence" value="ECO:0007669"/>
    <property type="project" value="InterPro"/>
</dbReference>
<name>A0A840TQ28_9BACT</name>
<dbReference type="PANTHER" id="PTHR33841:SF5">
    <property type="entry name" value="DNA METHYLASE (MODIFICATION METHYLASE) (METHYLTRANSFERASE)-RELATED"/>
    <property type="match status" value="1"/>
</dbReference>
<dbReference type="Gene3D" id="3.40.50.150">
    <property type="entry name" value="Vaccinia Virus protein VP39"/>
    <property type="match status" value="1"/>
</dbReference>
<gene>
    <name evidence="8" type="ORF">HNQ92_001788</name>
</gene>
<dbReference type="Proteomes" id="UP000557307">
    <property type="component" value="Unassembled WGS sequence"/>
</dbReference>
<dbReference type="EC" id="2.1.1.72" evidence="2"/>
<comment type="caution">
    <text evidence="8">The sequence shown here is derived from an EMBL/GenBank/DDBJ whole genome shotgun (WGS) entry which is preliminary data.</text>
</comment>
<keyword evidence="3 8" id="KW-0489">Methyltransferase</keyword>
<evidence type="ECO:0000313" key="9">
    <source>
        <dbReference type="Proteomes" id="UP000557307"/>
    </source>
</evidence>
<dbReference type="AlphaFoldDB" id="A0A840TQ28"/>
<evidence type="ECO:0000313" key="8">
    <source>
        <dbReference type="EMBL" id="MBB5283662.1"/>
    </source>
</evidence>
<dbReference type="CDD" id="cd02440">
    <property type="entry name" value="AdoMet_MTases"/>
    <property type="match status" value="1"/>
</dbReference>
<comment type="similarity">
    <text evidence="1">Belongs to the N(4)/N(6)-methyltransferase family.</text>
</comment>
<keyword evidence="5" id="KW-0949">S-adenosyl-L-methionine</keyword>
<feature type="domain" description="Type II methyltransferase M.TaqI-like" evidence="7">
    <location>
        <begin position="113"/>
        <end position="218"/>
    </location>
</feature>
<evidence type="ECO:0000256" key="2">
    <source>
        <dbReference type="ARBA" id="ARBA00011900"/>
    </source>
</evidence>
<dbReference type="GO" id="GO:0006304">
    <property type="term" value="P:DNA modification"/>
    <property type="evidence" value="ECO:0007669"/>
    <property type="project" value="InterPro"/>
</dbReference>
<accession>A0A840TQ28</accession>
<dbReference type="InterPro" id="IPR011639">
    <property type="entry name" value="MethylTrfase_TaqI-like_dom"/>
</dbReference>
<protein>
    <recommendedName>
        <fullName evidence="2">site-specific DNA-methyltransferase (adenine-specific)</fullName>
        <ecNumber evidence="2">2.1.1.72</ecNumber>
    </recommendedName>
</protein>
<evidence type="ECO:0000256" key="5">
    <source>
        <dbReference type="ARBA" id="ARBA00022691"/>
    </source>
</evidence>
<evidence type="ECO:0000256" key="3">
    <source>
        <dbReference type="ARBA" id="ARBA00022603"/>
    </source>
</evidence>
<dbReference type="PRINTS" id="PR00507">
    <property type="entry name" value="N12N6MTFRASE"/>
</dbReference>
<comment type="catalytic activity">
    <reaction evidence="6">
        <text>a 2'-deoxyadenosine in DNA + S-adenosyl-L-methionine = an N(6)-methyl-2'-deoxyadenosine in DNA + S-adenosyl-L-homocysteine + H(+)</text>
        <dbReference type="Rhea" id="RHEA:15197"/>
        <dbReference type="Rhea" id="RHEA-COMP:12418"/>
        <dbReference type="Rhea" id="RHEA-COMP:12419"/>
        <dbReference type="ChEBI" id="CHEBI:15378"/>
        <dbReference type="ChEBI" id="CHEBI:57856"/>
        <dbReference type="ChEBI" id="CHEBI:59789"/>
        <dbReference type="ChEBI" id="CHEBI:90615"/>
        <dbReference type="ChEBI" id="CHEBI:90616"/>
        <dbReference type="EC" id="2.1.1.72"/>
    </reaction>
</comment>
<dbReference type="InterPro" id="IPR029063">
    <property type="entry name" value="SAM-dependent_MTases_sf"/>
</dbReference>
<reference evidence="8 9" key="1">
    <citation type="submission" date="2020-08" db="EMBL/GenBank/DDBJ databases">
        <title>Genomic Encyclopedia of Type Strains, Phase IV (KMG-IV): sequencing the most valuable type-strain genomes for metagenomic binning, comparative biology and taxonomic classification.</title>
        <authorList>
            <person name="Goeker M."/>
        </authorList>
    </citation>
    <scope>NUCLEOTIDE SEQUENCE [LARGE SCALE GENOMIC DNA]</scope>
    <source>
        <strain evidence="8 9">DSM 105074</strain>
    </source>
</reference>
<evidence type="ECO:0000256" key="1">
    <source>
        <dbReference type="ARBA" id="ARBA00006594"/>
    </source>
</evidence>
<evidence type="ECO:0000256" key="4">
    <source>
        <dbReference type="ARBA" id="ARBA00022679"/>
    </source>
</evidence>
<sequence length="505" mass="56881">MASLVRNYERKKLLGQIYTPARLVDKILDEVGLTGTAFLGKKVLDPACGDGRFLVAVVQRIIRYSPPPQLPQHLLTVHGWDIDPVALSLCRAQLDELVAPLGLRIDWNLHQRDALRQHKSTLRFDLIVGNPPYIRIQHLPMRQRAYLQQHYTFCGTGSTDAYLAFFELASRLLCPGGTCGFITPNSYFTSETARPLRQYFLDKKNLRLITNFGAMRVFTNAGTYAAISVFGTESRTHFRYELGDEAYRYLAREVPFAELSGADRWHLSVLSPQPTQGTRLGDLCQISVGLTTLSDAVYLLTVEHPEGTLGESATVMATTRKGQRLRLEKAILRPVVKASRLKSTLDPIREYILFPYRTNSAGTHEIIPEEVLRASYPCAYKYLRSVRKVLERRDNGRPNAVAWYAFGRAQSLDSAFGEKIVFSHMNKTPNFIHYPNPDCTLYSGYFIKYPGDMKALVEVLNSPAMAAYMAVAGRDFRGGWKGYNKKIVASFIVPEGTLEPVEKPD</sequence>
<keyword evidence="4" id="KW-0808">Transferase</keyword>
<dbReference type="PROSITE" id="PS00092">
    <property type="entry name" value="N6_MTASE"/>
    <property type="match status" value="1"/>
</dbReference>
<keyword evidence="9" id="KW-1185">Reference proteome</keyword>
<evidence type="ECO:0000256" key="6">
    <source>
        <dbReference type="ARBA" id="ARBA00047942"/>
    </source>
</evidence>
<dbReference type="InterPro" id="IPR050953">
    <property type="entry name" value="N4_N6_ade-DNA_methylase"/>
</dbReference>
<dbReference type="Pfam" id="PF07669">
    <property type="entry name" value="Eco57I"/>
    <property type="match status" value="1"/>
</dbReference>
<evidence type="ECO:0000259" key="7">
    <source>
        <dbReference type="Pfam" id="PF07669"/>
    </source>
</evidence>
<proteinExistence type="inferred from homology"/>
<dbReference type="GO" id="GO:0032259">
    <property type="term" value="P:methylation"/>
    <property type="evidence" value="ECO:0007669"/>
    <property type="project" value="UniProtKB-KW"/>
</dbReference>
<dbReference type="InterPro" id="IPR002052">
    <property type="entry name" value="DNA_methylase_N6_adenine_CS"/>
</dbReference>
<dbReference type="GO" id="GO:0009007">
    <property type="term" value="F:site-specific DNA-methyltransferase (adenine-specific) activity"/>
    <property type="evidence" value="ECO:0007669"/>
    <property type="project" value="UniProtKB-EC"/>
</dbReference>